<proteinExistence type="predicted"/>
<gene>
    <name evidence="2" type="ORF">LTRI10_LOCUS23516</name>
</gene>
<evidence type="ECO:0000313" key="3">
    <source>
        <dbReference type="Proteomes" id="UP001497516"/>
    </source>
</evidence>
<evidence type="ECO:0000256" key="1">
    <source>
        <dbReference type="SAM" id="Phobius"/>
    </source>
</evidence>
<protein>
    <submittedName>
        <fullName evidence="2">Uncharacterized protein</fullName>
    </submittedName>
</protein>
<keyword evidence="1" id="KW-0812">Transmembrane</keyword>
<feature type="transmembrane region" description="Helical" evidence="1">
    <location>
        <begin position="154"/>
        <end position="171"/>
    </location>
</feature>
<keyword evidence="3" id="KW-1185">Reference proteome</keyword>
<feature type="transmembrane region" description="Helical" evidence="1">
    <location>
        <begin position="116"/>
        <end position="142"/>
    </location>
</feature>
<sequence length="172" mass="18487">MVISIWLTSTPFASTTSASTSLPLIIKSRHPSLTPLCYHLRLGFTPAVDSDAKFRHCLCLSSEQPLLLELPVDSATLHSRTSNWSFWLSEIHCEVLSNFRSDSYSSARNTTTSTELIVAFEAATSVGVGIGDVVLLMAAVVGDDCDAILAEEKALLLVICCSAVMMFGMAAV</sequence>
<dbReference type="EMBL" id="OZ034817">
    <property type="protein sequence ID" value="CAL1382176.1"/>
    <property type="molecule type" value="Genomic_DNA"/>
</dbReference>
<keyword evidence="1" id="KW-0472">Membrane</keyword>
<evidence type="ECO:0000313" key="2">
    <source>
        <dbReference type="EMBL" id="CAL1382176.1"/>
    </source>
</evidence>
<dbReference type="AlphaFoldDB" id="A0AAV2E896"/>
<name>A0AAV2E896_9ROSI</name>
<reference evidence="2 3" key="1">
    <citation type="submission" date="2024-04" db="EMBL/GenBank/DDBJ databases">
        <authorList>
            <person name="Fracassetti M."/>
        </authorList>
    </citation>
    <scope>NUCLEOTIDE SEQUENCE [LARGE SCALE GENOMIC DNA]</scope>
</reference>
<organism evidence="2 3">
    <name type="scientific">Linum trigynum</name>
    <dbReference type="NCBI Taxonomy" id="586398"/>
    <lineage>
        <taxon>Eukaryota</taxon>
        <taxon>Viridiplantae</taxon>
        <taxon>Streptophyta</taxon>
        <taxon>Embryophyta</taxon>
        <taxon>Tracheophyta</taxon>
        <taxon>Spermatophyta</taxon>
        <taxon>Magnoliopsida</taxon>
        <taxon>eudicotyledons</taxon>
        <taxon>Gunneridae</taxon>
        <taxon>Pentapetalae</taxon>
        <taxon>rosids</taxon>
        <taxon>fabids</taxon>
        <taxon>Malpighiales</taxon>
        <taxon>Linaceae</taxon>
        <taxon>Linum</taxon>
    </lineage>
</organism>
<dbReference type="Proteomes" id="UP001497516">
    <property type="component" value="Chromosome 4"/>
</dbReference>
<accession>A0AAV2E896</accession>
<keyword evidence="1" id="KW-1133">Transmembrane helix</keyword>